<feature type="non-terminal residue" evidence="3">
    <location>
        <position position="1"/>
    </location>
</feature>
<dbReference type="SMART" id="SM00129">
    <property type="entry name" value="KISc"/>
    <property type="match status" value="1"/>
</dbReference>
<feature type="domain" description="Kinesin motor" evidence="2">
    <location>
        <begin position="61"/>
        <end position="405"/>
    </location>
</feature>
<reference evidence="3" key="1">
    <citation type="submission" date="2023-10" db="EMBL/GenBank/DDBJ databases">
        <authorList>
            <person name="Chen Y."/>
            <person name="Shah S."/>
            <person name="Dougan E. K."/>
            <person name="Thang M."/>
            <person name="Chan C."/>
        </authorList>
    </citation>
    <scope>NUCLEOTIDE SEQUENCE [LARGE SCALE GENOMIC DNA]</scope>
</reference>
<sequence length="483" mass="51530">MYSPRAPQARAPTTPPPPPLAREVAEPLLVALEQNCLKQVRLTLEADPASAASPFWEPRFEWPLCAAVRLGCGADVVGLLLESGAAVDVRDASGAGAGGRASSVPPLGPPGVPGAAGWLERVRGASPAQRERSVAAVLLQAGADPEERHRDLAGRVRPSSLELARRAGKDHLVGLYESHERSARGSVFVVEVSFVEIYVGDGDREQLFDLLDDSDRKKLEVKQDPLSLRSFVCDGLRRVPVASAAELCQAIGAGRRRCALLESARGIRARLAHCLLTLTLECLSIQPGSSETLAQRGKLVLADLAGSDGASEPRGDDEGLLRRRAALERAFAAVGAAASGAGGAQAPGPRDSALALLTRDCLGGGALSLLVTCLSPELEAASETVKTLTWAQQLVTTRSMAGVSNINKEQSKLSEMKEKHADALRALQESVHSSKKDREDELSVTQARKIDELRQDLTRSLGEELEQMRLQAQQDFEELRVSL</sequence>
<evidence type="ECO:0000313" key="4">
    <source>
        <dbReference type="Proteomes" id="UP001189429"/>
    </source>
</evidence>
<dbReference type="PANTHER" id="PTHR24115">
    <property type="entry name" value="KINESIN-RELATED"/>
    <property type="match status" value="1"/>
</dbReference>
<evidence type="ECO:0000313" key="3">
    <source>
        <dbReference type="EMBL" id="CAK0891904.1"/>
    </source>
</evidence>
<feature type="compositionally biased region" description="Low complexity" evidence="1">
    <location>
        <begin position="1"/>
        <end position="12"/>
    </location>
</feature>
<dbReference type="Proteomes" id="UP001189429">
    <property type="component" value="Unassembled WGS sequence"/>
</dbReference>
<dbReference type="EMBL" id="CAUYUJ010019535">
    <property type="protein sequence ID" value="CAK0891904.1"/>
    <property type="molecule type" value="Genomic_DNA"/>
</dbReference>
<dbReference type="Gene3D" id="3.40.850.10">
    <property type="entry name" value="Kinesin motor domain"/>
    <property type="match status" value="1"/>
</dbReference>
<evidence type="ECO:0000259" key="2">
    <source>
        <dbReference type="SMART" id="SM00129"/>
    </source>
</evidence>
<feature type="non-terminal residue" evidence="3">
    <location>
        <position position="483"/>
    </location>
</feature>
<dbReference type="InterPro" id="IPR027417">
    <property type="entry name" value="P-loop_NTPase"/>
</dbReference>
<dbReference type="InterPro" id="IPR036770">
    <property type="entry name" value="Ankyrin_rpt-contain_sf"/>
</dbReference>
<proteinExistence type="predicted"/>
<organism evidence="3 4">
    <name type="scientific">Prorocentrum cordatum</name>
    <dbReference type="NCBI Taxonomy" id="2364126"/>
    <lineage>
        <taxon>Eukaryota</taxon>
        <taxon>Sar</taxon>
        <taxon>Alveolata</taxon>
        <taxon>Dinophyceae</taxon>
        <taxon>Prorocentrales</taxon>
        <taxon>Prorocentraceae</taxon>
        <taxon>Prorocentrum</taxon>
    </lineage>
</organism>
<dbReference type="Pfam" id="PF00225">
    <property type="entry name" value="Kinesin"/>
    <property type="match status" value="1"/>
</dbReference>
<dbReference type="Gene3D" id="1.25.40.20">
    <property type="entry name" value="Ankyrin repeat-containing domain"/>
    <property type="match status" value="1"/>
</dbReference>
<dbReference type="InterPro" id="IPR001752">
    <property type="entry name" value="Kinesin_motor_dom"/>
</dbReference>
<keyword evidence="4" id="KW-1185">Reference proteome</keyword>
<evidence type="ECO:0000256" key="1">
    <source>
        <dbReference type="SAM" id="MobiDB-lite"/>
    </source>
</evidence>
<gene>
    <name evidence="3" type="ORF">PCOR1329_LOCUS71702</name>
</gene>
<comment type="caution">
    <text evidence="3">The sequence shown here is derived from an EMBL/GenBank/DDBJ whole genome shotgun (WGS) entry which is preliminary data.</text>
</comment>
<dbReference type="SUPFAM" id="SSF52540">
    <property type="entry name" value="P-loop containing nucleoside triphosphate hydrolases"/>
    <property type="match status" value="1"/>
</dbReference>
<feature type="region of interest" description="Disordered" evidence="1">
    <location>
        <begin position="1"/>
        <end position="21"/>
    </location>
</feature>
<name>A0ABN9X2U0_9DINO</name>
<protein>
    <recommendedName>
        <fullName evidence="2">Kinesin motor domain-containing protein</fullName>
    </recommendedName>
</protein>
<dbReference type="InterPro" id="IPR036961">
    <property type="entry name" value="Kinesin_motor_dom_sf"/>
</dbReference>
<dbReference type="InterPro" id="IPR027640">
    <property type="entry name" value="Kinesin-like_fam"/>
</dbReference>
<accession>A0ABN9X2U0</accession>